<evidence type="ECO:0000259" key="3">
    <source>
        <dbReference type="SMART" id="SM01017"/>
    </source>
</evidence>
<protein>
    <recommendedName>
        <fullName evidence="3">Arrestin C-terminal-like domain-containing protein</fullName>
    </recommendedName>
</protein>
<dbReference type="Proteomes" id="UP000699462">
    <property type="component" value="Unassembled WGS sequence"/>
</dbReference>
<accession>A0A8T0DMR2</accession>
<dbReference type="InterPro" id="IPR000698">
    <property type="entry name" value="Arrestin"/>
</dbReference>
<dbReference type="PANTHER" id="PTHR11792:SF17">
    <property type="entry name" value="KURTZ ARRESTIN"/>
    <property type="match status" value="1"/>
</dbReference>
<dbReference type="AlphaFoldDB" id="A0A8T0DMR2"/>
<dbReference type="Pfam" id="PF02752">
    <property type="entry name" value="Arrestin_C"/>
    <property type="match status" value="1"/>
</dbReference>
<dbReference type="Gene3D" id="2.60.40.840">
    <property type="match status" value="1"/>
</dbReference>
<dbReference type="PRINTS" id="PR00309">
    <property type="entry name" value="ARRESTIN"/>
</dbReference>
<evidence type="ECO:0000313" key="5">
    <source>
        <dbReference type="Proteomes" id="UP000699462"/>
    </source>
</evidence>
<comment type="caution">
    <text evidence="4">The sequence shown here is derived from an EMBL/GenBank/DDBJ whole genome shotgun (WGS) entry which is preliminary data.</text>
</comment>
<dbReference type="Gene3D" id="2.60.40.640">
    <property type="match status" value="1"/>
</dbReference>
<dbReference type="InterPro" id="IPR014756">
    <property type="entry name" value="Ig_E-set"/>
</dbReference>
<organism evidence="4 5">
    <name type="scientific">Paragonimus westermani</name>
    <dbReference type="NCBI Taxonomy" id="34504"/>
    <lineage>
        <taxon>Eukaryota</taxon>
        <taxon>Metazoa</taxon>
        <taxon>Spiralia</taxon>
        <taxon>Lophotrochozoa</taxon>
        <taxon>Platyhelminthes</taxon>
        <taxon>Trematoda</taxon>
        <taxon>Digenea</taxon>
        <taxon>Plagiorchiida</taxon>
        <taxon>Troglotremata</taxon>
        <taxon>Troglotrematidae</taxon>
        <taxon>Paragonimus</taxon>
    </lineage>
</organism>
<feature type="compositionally biased region" description="Polar residues" evidence="2">
    <location>
        <begin position="423"/>
        <end position="443"/>
    </location>
</feature>
<feature type="region of interest" description="Disordered" evidence="2">
    <location>
        <begin position="423"/>
        <end position="450"/>
    </location>
</feature>
<dbReference type="InterPro" id="IPR011022">
    <property type="entry name" value="Arrestin_C-like"/>
</dbReference>
<proteinExistence type="inferred from homology"/>
<name>A0A8T0DMR2_9TREM</name>
<comment type="similarity">
    <text evidence="1">Belongs to the arrestin family.</text>
</comment>
<dbReference type="OrthoDB" id="298939at2759"/>
<evidence type="ECO:0000256" key="1">
    <source>
        <dbReference type="ARBA" id="ARBA00005298"/>
    </source>
</evidence>
<gene>
    <name evidence="4" type="ORF">P879_01501</name>
</gene>
<evidence type="ECO:0000313" key="4">
    <source>
        <dbReference type="EMBL" id="KAF8568017.1"/>
    </source>
</evidence>
<feature type="domain" description="Arrestin C-terminal-like" evidence="3">
    <location>
        <begin position="228"/>
        <end position="388"/>
    </location>
</feature>
<dbReference type="GO" id="GO:0007165">
    <property type="term" value="P:signal transduction"/>
    <property type="evidence" value="ECO:0007669"/>
    <property type="project" value="InterPro"/>
</dbReference>
<dbReference type="GO" id="GO:0002031">
    <property type="term" value="P:G protein-coupled receptor internalization"/>
    <property type="evidence" value="ECO:0007669"/>
    <property type="project" value="TreeGrafter"/>
</dbReference>
<dbReference type="SMART" id="SM01017">
    <property type="entry name" value="Arrestin_C"/>
    <property type="match status" value="1"/>
</dbReference>
<dbReference type="EMBL" id="JTDF01003174">
    <property type="protein sequence ID" value="KAF8568017.1"/>
    <property type="molecule type" value="Genomic_DNA"/>
</dbReference>
<dbReference type="GO" id="GO:0001664">
    <property type="term" value="F:G protein-coupled receptor binding"/>
    <property type="evidence" value="ECO:0007669"/>
    <property type="project" value="TreeGrafter"/>
</dbReference>
<dbReference type="PANTHER" id="PTHR11792">
    <property type="entry name" value="ARRESTIN"/>
    <property type="match status" value="1"/>
</dbReference>
<dbReference type="InterPro" id="IPR011021">
    <property type="entry name" value="Arrestin-like_N"/>
</dbReference>
<sequence length="601" mass="66322">MDDMHKGGTRIFKKSTPNGKVRMPFSPFTGLQLTIYLGKRDFFDHLTHVDPVEGVVLVDPEYVKDRKVFIHLLGAFRYGRDEVDLLGMSCHNDLYLSTRQVYPALSSNTGVSYTTGTNEVGTRSAFLEPPTLTRLQERLIRKLGANAYPFYFQLPAYSASSVSLYTHASDTCKSCRVDYELKVFVADEQDDTPQKRNSVRMIIRKLTYAPEEPGPQPSVEVLRDFLMSVGSLRVEVSLDKQKYHHGETICVNVLVDNNSNKTVKRIRISVRQYVQVILHTSVAYKCTVAEIHSDEGFPICASQTGWCKVYRVCPSLASNRDKASLAMDGDLKHEGTNLASSTIVPPKQLSNESIGIHVQYKVKVRLTLGFGVSDVCLQLPFILTHPNPTESTSGRSVEEGDLITTNSSRPCAPKAAALNTSASTGTNFVGKNSDGSYKTTTRNGDMPIPPKCDIDAVLKMDTPFIFDSSPARPRRQSENDHHENGNSHNSIQSVEPTLLSLLPTTPVRTDMTLFGNRNHLVSGERSPLSQTPGIHSTVCGFDSVALAKVCGTRQPPSTAGIQSTVSEDDLIFEDFARLRLRANTDTPATNNAIFHQPGVFS</sequence>
<feature type="region of interest" description="Disordered" evidence="2">
    <location>
        <begin position="466"/>
        <end position="493"/>
    </location>
</feature>
<evidence type="ECO:0000256" key="2">
    <source>
        <dbReference type="SAM" id="MobiDB-lite"/>
    </source>
</evidence>
<dbReference type="InterPro" id="IPR014752">
    <property type="entry name" value="Arrestin-like_C"/>
</dbReference>
<reference evidence="4 5" key="1">
    <citation type="submission" date="2019-07" db="EMBL/GenBank/DDBJ databases">
        <title>Annotation for the trematode Paragonimus westermani.</title>
        <authorList>
            <person name="Choi Y.-J."/>
        </authorList>
    </citation>
    <scope>NUCLEOTIDE SEQUENCE [LARGE SCALE GENOMIC DNA]</scope>
    <source>
        <strain evidence="4">180907_Pwestermani</strain>
    </source>
</reference>
<dbReference type="GO" id="GO:0005737">
    <property type="term" value="C:cytoplasm"/>
    <property type="evidence" value="ECO:0007669"/>
    <property type="project" value="TreeGrafter"/>
</dbReference>
<dbReference type="InterPro" id="IPR014753">
    <property type="entry name" value="Arrestin_N"/>
</dbReference>
<dbReference type="Pfam" id="PF00339">
    <property type="entry name" value="Arrestin_N"/>
    <property type="match status" value="1"/>
</dbReference>
<dbReference type="SUPFAM" id="SSF81296">
    <property type="entry name" value="E set domains"/>
    <property type="match status" value="2"/>
</dbReference>
<keyword evidence="5" id="KW-1185">Reference proteome</keyword>
<feature type="compositionally biased region" description="Basic and acidic residues" evidence="2">
    <location>
        <begin position="475"/>
        <end position="485"/>
    </location>
</feature>